<dbReference type="Proteomes" id="UP000448292">
    <property type="component" value="Unassembled WGS sequence"/>
</dbReference>
<dbReference type="InterPro" id="IPR003607">
    <property type="entry name" value="HD/PDEase_dom"/>
</dbReference>
<dbReference type="InterPro" id="IPR006674">
    <property type="entry name" value="HD_domain"/>
</dbReference>
<comment type="caution">
    <text evidence="9">The sequence shown here is derived from an EMBL/GenBank/DDBJ whole genome shotgun (WGS) entry which is preliminary data.</text>
</comment>
<comment type="subunit">
    <text evidence="4">Homodimer.</text>
</comment>
<comment type="catalytic activity">
    <reaction evidence="1">
        <text>a 2'-deoxyribonucleoside 5'-phosphate + H2O = a 2'-deoxyribonucleoside + phosphate</text>
        <dbReference type="Rhea" id="RHEA:36167"/>
        <dbReference type="ChEBI" id="CHEBI:15377"/>
        <dbReference type="ChEBI" id="CHEBI:18274"/>
        <dbReference type="ChEBI" id="CHEBI:43474"/>
        <dbReference type="ChEBI" id="CHEBI:65317"/>
        <dbReference type="EC" id="3.1.3.89"/>
    </reaction>
</comment>
<dbReference type="CDD" id="cd00077">
    <property type="entry name" value="HDc"/>
    <property type="match status" value="1"/>
</dbReference>
<keyword evidence="7 9" id="KW-0378">Hydrolase</keyword>
<dbReference type="GO" id="GO:0005737">
    <property type="term" value="C:cytoplasm"/>
    <property type="evidence" value="ECO:0007669"/>
    <property type="project" value="TreeGrafter"/>
</dbReference>
<evidence type="ECO:0000313" key="10">
    <source>
        <dbReference type="Proteomes" id="UP000448292"/>
    </source>
</evidence>
<evidence type="ECO:0000259" key="8">
    <source>
        <dbReference type="SMART" id="SM00471"/>
    </source>
</evidence>
<dbReference type="Pfam" id="PF13023">
    <property type="entry name" value="HD_3"/>
    <property type="match status" value="1"/>
</dbReference>
<accession>A0A7M3MCK1</accession>
<proteinExistence type="predicted"/>
<name>A0A7M3MCK1_9BACT</name>
<organism evidence="9 10">
    <name type="scientific">Oceanidesulfovibrio indonesiensis</name>
    <dbReference type="NCBI Taxonomy" id="54767"/>
    <lineage>
        <taxon>Bacteria</taxon>
        <taxon>Pseudomonadati</taxon>
        <taxon>Thermodesulfobacteriota</taxon>
        <taxon>Desulfovibrionia</taxon>
        <taxon>Desulfovibrionales</taxon>
        <taxon>Desulfovibrionaceae</taxon>
        <taxon>Oceanidesulfovibrio</taxon>
    </lineage>
</organism>
<dbReference type="EC" id="3.1.3.89" evidence="5"/>
<reference evidence="9 10" key="1">
    <citation type="submission" date="2018-06" db="EMBL/GenBank/DDBJ databases">
        <title>Complete genome of Desulfovibrio indonesiensis P37SLT.</title>
        <authorList>
            <person name="Crispim J.S."/>
            <person name="Vidigal P.M.P."/>
            <person name="Silva L.C.F."/>
            <person name="Laguardia C.N."/>
            <person name="Araujo L.C."/>
            <person name="Dias R.S."/>
            <person name="Sousa M.P."/>
            <person name="Paula S.O."/>
            <person name="Silva C."/>
        </authorList>
    </citation>
    <scope>NUCLEOTIDE SEQUENCE [LARGE SCALE GENOMIC DNA]</scope>
    <source>
        <strain evidence="9 10">P37SLT</strain>
    </source>
</reference>
<dbReference type="Gene3D" id="1.10.3210.10">
    <property type="entry name" value="Hypothetical protein af1432"/>
    <property type="match status" value="1"/>
</dbReference>
<dbReference type="RefSeq" id="WP_144303618.1">
    <property type="nucleotide sequence ID" value="NZ_QMIE01000012.1"/>
</dbReference>
<dbReference type="SMART" id="SM00471">
    <property type="entry name" value="HDc"/>
    <property type="match status" value="1"/>
</dbReference>
<feature type="domain" description="HD/PDEase" evidence="8">
    <location>
        <begin position="47"/>
        <end position="158"/>
    </location>
</feature>
<dbReference type="PANTHER" id="PTHR11845:SF13">
    <property type="entry name" value="5'-DEOXYNUCLEOTIDASE HDDC2"/>
    <property type="match status" value="1"/>
</dbReference>
<evidence type="ECO:0000256" key="5">
    <source>
        <dbReference type="ARBA" id="ARBA00012964"/>
    </source>
</evidence>
<evidence type="ECO:0000256" key="6">
    <source>
        <dbReference type="ARBA" id="ARBA00022723"/>
    </source>
</evidence>
<keyword evidence="6" id="KW-0479">Metal-binding</keyword>
<sequence length="213" mass="23992">MTKDSKTSDFRKNLQGRERMTRIADFLHEVGMLRKTPRTGYQFLGTGSENVAEHSFRTAVIGYALAELAGADPARTAMLCLFHDLHEARTGDFNYVARRYNSSKRTEALEDALAGTGLTKSILPFWEELEKVESLEARLAQDADQIDLILNLKEQLDLGNAYAGKWIEAALPRLRTEEGKQLAQAAAATDHTDWWFKGPDKSWWEKKNGKSEG</sequence>
<dbReference type="OrthoDB" id="9786155at2"/>
<evidence type="ECO:0000313" key="9">
    <source>
        <dbReference type="EMBL" id="TVM16193.1"/>
    </source>
</evidence>
<comment type="cofactor">
    <cofactor evidence="3">
        <name>Co(2+)</name>
        <dbReference type="ChEBI" id="CHEBI:48828"/>
    </cofactor>
</comment>
<evidence type="ECO:0000256" key="1">
    <source>
        <dbReference type="ARBA" id="ARBA00001638"/>
    </source>
</evidence>
<evidence type="ECO:0000256" key="7">
    <source>
        <dbReference type="ARBA" id="ARBA00022801"/>
    </source>
</evidence>
<dbReference type="GO" id="GO:0002953">
    <property type="term" value="F:5'-deoxynucleotidase activity"/>
    <property type="evidence" value="ECO:0007669"/>
    <property type="project" value="UniProtKB-EC"/>
</dbReference>
<dbReference type="AlphaFoldDB" id="A0A7M3MCK1"/>
<evidence type="ECO:0000256" key="4">
    <source>
        <dbReference type="ARBA" id="ARBA00011738"/>
    </source>
</evidence>
<keyword evidence="10" id="KW-1185">Reference proteome</keyword>
<comment type="cofactor">
    <cofactor evidence="2">
        <name>Mn(2+)</name>
        <dbReference type="ChEBI" id="CHEBI:29035"/>
    </cofactor>
</comment>
<evidence type="ECO:0000256" key="3">
    <source>
        <dbReference type="ARBA" id="ARBA00001941"/>
    </source>
</evidence>
<dbReference type="SUPFAM" id="SSF109604">
    <property type="entry name" value="HD-domain/PDEase-like"/>
    <property type="match status" value="1"/>
</dbReference>
<gene>
    <name evidence="9" type="ORF">DPQ33_12790</name>
</gene>
<dbReference type="GO" id="GO:0046872">
    <property type="term" value="F:metal ion binding"/>
    <property type="evidence" value="ECO:0007669"/>
    <property type="project" value="UniProtKB-KW"/>
</dbReference>
<evidence type="ECO:0000256" key="2">
    <source>
        <dbReference type="ARBA" id="ARBA00001936"/>
    </source>
</evidence>
<dbReference type="EMBL" id="QMIE01000012">
    <property type="protein sequence ID" value="TVM16193.1"/>
    <property type="molecule type" value="Genomic_DNA"/>
</dbReference>
<protein>
    <recommendedName>
        <fullName evidence="5">5'-deoxynucleotidase</fullName>
        <ecNumber evidence="5">3.1.3.89</ecNumber>
    </recommendedName>
</protein>
<dbReference type="InterPro" id="IPR039356">
    <property type="entry name" value="YfbR/HDDC2"/>
</dbReference>
<dbReference type="PANTHER" id="PTHR11845">
    <property type="entry name" value="5'-DEOXYNUCLEOTIDASE HDDC2"/>
    <property type="match status" value="1"/>
</dbReference>